<evidence type="ECO:0000313" key="2">
    <source>
        <dbReference type="EMBL" id="KJE77254.1"/>
    </source>
</evidence>
<comment type="caution">
    <text evidence="2">The sequence shown here is derived from an EMBL/GenBank/DDBJ whole genome shotgun (WGS) entry which is preliminary data.</text>
</comment>
<dbReference type="SUPFAM" id="SSF57997">
    <property type="entry name" value="Tropomyosin"/>
    <property type="match status" value="1"/>
</dbReference>
<reference evidence="2 3" key="1">
    <citation type="submission" date="2015-01" db="EMBL/GenBank/DDBJ databases">
        <title>Draft genome of the acidophilic iron oxidizer Ferrimicrobium acidiphilum strain T23.</title>
        <authorList>
            <person name="Poehlein A."/>
            <person name="Eisen S."/>
            <person name="Schloemann M."/>
            <person name="Johnson B.D."/>
            <person name="Daniel R."/>
            <person name="Muehling M."/>
        </authorList>
    </citation>
    <scope>NUCLEOTIDE SEQUENCE [LARGE SCALE GENOMIC DNA]</scope>
    <source>
        <strain evidence="2 3">T23</strain>
    </source>
</reference>
<dbReference type="eggNOG" id="COG1196">
    <property type="taxonomic scope" value="Bacteria"/>
</dbReference>
<accession>A0A0D8FWG2</accession>
<dbReference type="Gene3D" id="1.20.5.340">
    <property type="match status" value="1"/>
</dbReference>
<name>A0A0D8FWG2_9ACTN</name>
<dbReference type="GeneID" id="78372231"/>
<dbReference type="Proteomes" id="UP000032336">
    <property type="component" value="Unassembled WGS sequence"/>
</dbReference>
<dbReference type="STRING" id="1121877.FEAC_09660"/>
<dbReference type="EMBL" id="JXUW01000006">
    <property type="protein sequence ID" value="KJE77254.1"/>
    <property type="molecule type" value="Genomic_DNA"/>
</dbReference>
<dbReference type="Gene3D" id="1.20.5.170">
    <property type="match status" value="1"/>
</dbReference>
<dbReference type="OrthoDB" id="564864at2"/>
<dbReference type="RefSeq" id="WP_052565583.1">
    <property type="nucleotide sequence ID" value="NZ_JXUW01000006.1"/>
</dbReference>
<gene>
    <name evidence="2" type="primary">smc2</name>
    <name evidence="2" type="ORF">FEAC_09660</name>
</gene>
<evidence type="ECO:0000313" key="3">
    <source>
        <dbReference type="Proteomes" id="UP000032336"/>
    </source>
</evidence>
<feature type="coiled-coil region" evidence="1">
    <location>
        <begin position="54"/>
        <end position="151"/>
    </location>
</feature>
<proteinExistence type="predicted"/>
<keyword evidence="3" id="KW-1185">Reference proteome</keyword>
<protein>
    <submittedName>
        <fullName evidence="2">Chromosome partition protein Smc</fullName>
    </submittedName>
</protein>
<organism evidence="2 3">
    <name type="scientific">Ferrimicrobium acidiphilum DSM 19497</name>
    <dbReference type="NCBI Taxonomy" id="1121877"/>
    <lineage>
        <taxon>Bacteria</taxon>
        <taxon>Bacillati</taxon>
        <taxon>Actinomycetota</taxon>
        <taxon>Acidimicrobiia</taxon>
        <taxon>Acidimicrobiales</taxon>
        <taxon>Acidimicrobiaceae</taxon>
        <taxon>Ferrimicrobium</taxon>
    </lineage>
</organism>
<sequence length="286" mass="32729">MAVINTTSDLLKALRENPEWKDAVRAEILGERLQTLPELVSENTRQIASIGDKLDRTSNLLAALTERLDRVDAQIAALTERLDRVDAQIAALTERLDRVDAQIAALTERLDRVENRLERVENRLERVENRLERVENRLERVENRLGKMDGRHLESDILANPRSYIRRKDLSAVRSLSYDERYELSSQLEENEEEELDLLDAILEGETPTGEHLYIAVEASVTIEVHDLERAKRRAYFLAKATNTPVLPLVVADEPPSQRRIEEAMSQQVAIARKQRGIVVNAPFIR</sequence>
<dbReference type="AlphaFoldDB" id="A0A0D8FWG2"/>
<keyword evidence="1" id="KW-0175">Coiled coil</keyword>
<evidence type="ECO:0000256" key="1">
    <source>
        <dbReference type="SAM" id="Coils"/>
    </source>
</evidence>